<dbReference type="SUPFAM" id="SSF48208">
    <property type="entry name" value="Six-hairpin glycosidases"/>
    <property type="match status" value="1"/>
</dbReference>
<dbReference type="PANTHER" id="PTHR12654">
    <property type="entry name" value="BILE ACID BETA-GLUCOSIDASE-RELATED"/>
    <property type="match status" value="1"/>
</dbReference>
<evidence type="ECO:0000313" key="3">
    <source>
        <dbReference type="EnsemblMetazoa" id="CLYHEMP017831.1"/>
    </source>
</evidence>
<dbReference type="InterPro" id="IPR052566">
    <property type="entry name" value="Non-lysos_glucosylceramidase"/>
</dbReference>
<organism evidence="3 4">
    <name type="scientific">Clytia hemisphaerica</name>
    <dbReference type="NCBI Taxonomy" id="252671"/>
    <lineage>
        <taxon>Eukaryota</taxon>
        <taxon>Metazoa</taxon>
        <taxon>Cnidaria</taxon>
        <taxon>Hydrozoa</taxon>
        <taxon>Hydroidolina</taxon>
        <taxon>Leptothecata</taxon>
        <taxon>Obeliida</taxon>
        <taxon>Clytiidae</taxon>
        <taxon>Clytia</taxon>
    </lineage>
</organism>
<dbReference type="Pfam" id="PF04685">
    <property type="entry name" value="DUF608"/>
    <property type="match status" value="1"/>
</dbReference>
<evidence type="ECO:0000259" key="1">
    <source>
        <dbReference type="Pfam" id="PF04685"/>
    </source>
</evidence>
<dbReference type="EnsemblMetazoa" id="CLYHEMT017831.1">
    <property type="protein sequence ID" value="CLYHEMP017831.1"/>
    <property type="gene ID" value="CLYHEMG017831"/>
</dbReference>
<reference evidence="3" key="1">
    <citation type="submission" date="2021-01" db="UniProtKB">
        <authorList>
            <consortium name="EnsemblMetazoa"/>
        </authorList>
    </citation>
    <scope>IDENTIFICATION</scope>
</reference>
<dbReference type="Gene3D" id="1.50.10.10">
    <property type="match status" value="1"/>
</dbReference>
<dbReference type="Pfam" id="PF12215">
    <property type="entry name" value="Glyco_hydr_116N"/>
    <property type="match status" value="1"/>
</dbReference>
<dbReference type="InterPro" id="IPR008928">
    <property type="entry name" value="6-hairpin_glycosidase_sf"/>
</dbReference>
<proteinExistence type="predicted"/>
<dbReference type="RefSeq" id="XP_066928214.1">
    <property type="nucleotide sequence ID" value="XM_067072113.1"/>
</dbReference>
<dbReference type="InterPro" id="IPR024462">
    <property type="entry name" value="GH116_N"/>
</dbReference>
<dbReference type="InterPro" id="IPR006775">
    <property type="entry name" value="GH116_catalytic"/>
</dbReference>
<sequence length="1016" mass="114053">MTQKIGNVLYFYEDLDDDVAAEFDIKDLHTTTRWEDLKRDGFNSFEYTDEESHVIKGETSEEWSAVLELARKMADFTVECHQKKPSATNCTPSSTCCKAKKIVECCKPSIQQLTKCSTKSNCCPMYERDDPDKPSYTEGVTKDDLRVNPDLNKYQYSGDALVAVNLPLGPIGGGSIAIAGDGGLRQWQISNRVNHVGHVPNSFFALKLGSDPPIALQSSTHYDLSKFKPAPLITDHVVPDASKYLLSNVSGVKTVQVTAKFPVAEVSYSDEALGSLDVHLEAWSPKIPHQSKESGIPVIYFDYTVTNKGKESQSVSLIGSLQNIIGWDGKTSITNEVFCTGYGGNVNSLISSSQYYGLKMGNTLLPAKDQFNGELSIFCLPEEGDGASTLMQYQNIETLWGALKTSAHLPGQGVVGPSQVGKTYNGAVSLTRTIDGGKNSTFKFAIAWHIPDRVKDWDFFDSIPNTPTTIGTYYATQWKTLQDVIEDAVSTYTDRRCNTFKFRDAMFNSSLPWQVIDSVAGRISVLNSPTCMWHSDGNLYAFEGCSEQAGCCPLNCTHVWNYEMALAYLFPDLERTMRGIDLLHNITPWGAIPSRTPCPMLITRQWNNWKNYQIDQASTYVCLDGEIGTVLKVYREIKNGASKEWFDDMWPAVKLIMNRWLNDLDTKKEGMIFGAQPSTYDRALYGYNVLMGLLYLCALRATAVMANMQSDPDFMKECSDRFTLGSKNLDEKCYNGKWYVQSVDPQHQVELLTDSTFVGVMYGQWWAHILDLGYLLPQDHIKSHLMNTYTRNYVDSFDPATQKPRAFADQRDSGWVNGKWDEVPKNNLLYAFEMAWSGVVYPFATMLLLEGYSEQGMHVLELTRQFYDGTRRSPWNDIECGDHYARPMSSFTLMTLLSGQKCDLTSNGHYDVTFNPVLNKEDYTGFFIFPTCWGTFKQKIEKTSGQAELQLAHGILTLASFTLTNSTDVSNSLKVSCKGKKINAYNHTKEGDKLKIVFTEPVVVKENESLLVEYAM</sequence>
<name>A0A7M5X501_9CNID</name>
<accession>A0A7M5X501</accession>
<dbReference type="PANTHER" id="PTHR12654:SF4">
    <property type="entry name" value="PB1 DOMAIN-CONTAINING PROTEIN"/>
    <property type="match status" value="1"/>
</dbReference>
<dbReference type="GeneID" id="136815666"/>
<dbReference type="GO" id="GO:0008422">
    <property type="term" value="F:beta-glucosidase activity"/>
    <property type="evidence" value="ECO:0007669"/>
    <property type="project" value="TreeGrafter"/>
</dbReference>
<evidence type="ECO:0000313" key="4">
    <source>
        <dbReference type="Proteomes" id="UP000594262"/>
    </source>
</evidence>
<evidence type="ECO:0000259" key="2">
    <source>
        <dbReference type="Pfam" id="PF12215"/>
    </source>
</evidence>
<dbReference type="OrthoDB" id="6019999at2759"/>
<protein>
    <submittedName>
        <fullName evidence="3">Uncharacterized protein</fullName>
    </submittedName>
</protein>
<dbReference type="InterPro" id="IPR012341">
    <property type="entry name" value="6hp_glycosidase-like_sf"/>
</dbReference>
<feature type="domain" description="Glycosyl-hydrolase family 116 catalytic region" evidence="1">
    <location>
        <begin position="606"/>
        <end position="891"/>
    </location>
</feature>
<dbReference type="GO" id="GO:0005975">
    <property type="term" value="P:carbohydrate metabolic process"/>
    <property type="evidence" value="ECO:0007669"/>
    <property type="project" value="InterPro"/>
</dbReference>
<dbReference type="AlphaFoldDB" id="A0A7M5X501"/>
<dbReference type="EnsemblMetazoa" id="CLYHEMT017831.2">
    <property type="protein sequence ID" value="CLYHEMP017831.2"/>
    <property type="gene ID" value="CLYHEMG017831"/>
</dbReference>
<keyword evidence="4" id="KW-1185">Reference proteome</keyword>
<feature type="domain" description="Glycosyl-hydrolase family 116 N-terminal" evidence="2">
    <location>
        <begin position="166"/>
        <end position="493"/>
    </location>
</feature>
<dbReference type="Proteomes" id="UP000594262">
    <property type="component" value="Unplaced"/>
</dbReference>